<keyword evidence="2" id="KW-0808">Transferase</keyword>
<dbReference type="AlphaFoldDB" id="A0A2M7E888"/>
<comment type="cofactor">
    <cofactor evidence="1">
        <name>pyridoxal 5'-phosphate</name>
        <dbReference type="ChEBI" id="CHEBI:597326"/>
    </cofactor>
</comment>
<dbReference type="InterPro" id="IPR004839">
    <property type="entry name" value="Aminotransferase_I/II_large"/>
</dbReference>
<proteinExistence type="predicted"/>
<organism evidence="4 5">
    <name type="scientific">bacterium (Candidatus Ratteibacteria) CG01_land_8_20_14_3_00_40_19</name>
    <dbReference type="NCBI Taxonomy" id="2014290"/>
    <lineage>
        <taxon>Bacteria</taxon>
        <taxon>Candidatus Ratteibacteria</taxon>
    </lineage>
</organism>
<gene>
    <name evidence="4" type="ORF">COS11_04785</name>
</gene>
<dbReference type="GO" id="GO:0016740">
    <property type="term" value="F:transferase activity"/>
    <property type="evidence" value="ECO:0007669"/>
    <property type="project" value="UniProtKB-KW"/>
</dbReference>
<comment type="caution">
    <text evidence="4">The sequence shown here is derived from an EMBL/GenBank/DDBJ whole genome shotgun (WGS) entry which is preliminary data.</text>
</comment>
<evidence type="ECO:0000256" key="1">
    <source>
        <dbReference type="ARBA" id="ARBA00001933"/>
    </source>
</evidence>
<dbReference type="InterPro" id="IPR015422">
    <property type="entry name" value="PyrdxlP-dep_Trfase_small"/>
</dbReference>
<dbReference type="SUPFAM" id="SSF53383">
    <property type="entry name" value="PLP-dependent transferases"/>
    <property type="match status" value="1"/>
</dbReference>
<accession>A0A2M7E888</accession>
<dbReference type="EMBL" id="PETL01000227">
    <property type="protein sequence ID" value="PIV63939.1"/>
    <property type="molecule type" value="Genomic_DNA"/>
</dbReference>
<dbReference type="Gene3D" id="3.90.1150.10">
    <property type="entry name" value="Aspartate Aminotransferase, domain 1"/>
    <property type="match status" value="1"/>
</dbReference>
<evidence type="ECO:0000313" key="4">
    <source>
        <dbReference type="EMBL" id="PIV63939.1"/>
    </source>
</evidence>
<dbReference type="Proteomes" id="UP000228886">
    <property type="component" value="Unassembled WGS sequence"/>
</dbReference>
<evidence type="ECO:0000256" key="2">
    <source>
        <dbReference type="ARBA" id="ARBA00022679"/>
    </source>
</evidence>
<dbReference type="InterPro" id="IPR015424">
    <property type="entry name" value="PyrdxlP-dep_Trfase"/>
</dbReference>
<dbReference type="InterPro" id="IPR015421">
    <property type="entry name" value="PyrdxlP-dep_Trfase_major"/>
</dbReference>
<name>A0A2M7E888_9BACT</name>
<reference evidence="5" key="1">
    <citation type="submission" date="2017-09" db="EMBL/GenBank/DDBJ databases">
        <title>Depth-based differentiation of microbial function through sediment-hosted aquifers and enrichment of novel symbionts in the deep terrestrial subsurface.</title>
        <authorList>
            <person name="Probst A.J."/>
            <person name="Ladd B."/>
            <person name="Jarett J.K."/>
            <person name="Geller-Mcgrath D.E."/>
            <person name="Sieber C.M.K."/>
            <person name="Emerson J.B."/>
            <person name="Anantharaman K."/>
            <person name="Thomas B.C."/>
            <person name="Malmstrom R."/>
            <person name="Stieglmeier M."/>
            <person name="Klingl A."/>
            <person name="Woyke T."/>
            <person name="Ryan C.M."/>
            <person name="Banfield J.F."/>
        </authorList>
    </citation>
    <scope>NUCLEOTIDE SEQUENCE [LARGE SCALE GENOMIC DNA]</scope>
</reference>
<evidence type="ECO:0000259" key="3">
    <source>
        <dbReference type="Pfam" id="PF00155"/>
    </source>
</evidence>
<feature type="domain" description="Aminotransferase class I/classII large" evidence="3">
    <location>
        <begin position="53"/>
        <end position="402"/>
    </location>
</feature>
<protein>
    <submittedName>
        <fullName evidence="4">7-keto-8-aminopelargonate synthetase</fullName>
    </submittedName>
</protein>
<dbReference type="PANTHER" id="PTHR13693">
    <property type="entry name" value="CLASS II AMINOTRANSFERASE/8-AMINO-7-OXONONANOATE SYNTHASE"/>
    <property type="match status" value="1"/>
</dbReference>
<dbReference type="Gene3D" id="3.40.640.10">
    <property type="entry name" value="Type I PLP-dependent aspartate aminotransferase-like (Major domain)"/>
    <property type="match status" value="1"/>
</dbReference>
<evidence type="ECO:0000313" key="5">
    <source>
        <dbReference type="Proteomes" id="UP000228886"/>
    </source>
</evidence>
<sequence length="409" mass="45611">MPLDKIGKWVGEKLVQLKEKGILKGKELVITEIKKSQGTKSPRYLIEGEGKKEFIKMNSNSYLGMSLKKEVIEAEKEAAEEFGVGPGAVRFIYGTFKPHLELEKKLARFHQKEAGMLFSSAYAAVCGILSPLISSETIVISDTLNHNSIINAIKLSKPKDKKIYIHLNMDDLETKIKECRGNCRRVIIVTDGVFSMRGDHSDFKELVNLAKKYHPEFKEGVFTIADDSHGVGAFGKTGRGTSEVSGENDVDILVSTLGKALGVNGGYVVTNAKIVEYLRETAPFYIYSNPITPPEANAALKALEILNSQKGRKMLSYLKEMTIYFKKGLTDLGYETIKGEHPIVAVMIRDTQKTIKLVNYLKEKGILAVGLKYPIVPQGDECIRFQISADHTKDDLDDVLKTLREYKNK</sequence>
<dbReference type="GO" id="GO:0030170">
    <property type="term" value="F:pyridoxal phosphate binding"/>
    <property type="evidence" value="ECO:0007669"/>
    <property type="project" value="InterPro"/>
</dbReference>
<dbReference type="InterPro" id="IPR050087">
    <property type="entry name" value="AON_synthase_class-II"/>
</dbReference>
<dbReference type="Pfam" id="PF00155">
    <property type="entry name" value="Aminotran_1_2"/>
    <property type="match status" value="1"/>
</dbReference>